<proteinExistence type="predicted"/>
<reference evidence="1" key="1">
    <citation type="submission" date="2020-10" db="EMBL/GenBank/DDBJ databases">
        <title>Ca. Dormibacterota MAGs.</title>
        <authorList>
            <person name="Montgomery K."/>
        </authorList>
    </citation>
    <scope>NUCLEOTIDE SEQUENCE [LARGE SCALE GENOMIC DNA]</scope>
    <source>
        <strain evidence="1">SC8812_S17_10</strain>
    </source>
</reference>
<gene>
    <name evidence="1" type="ORF">JF922_14600</name>
</gene>
<comment type="caution">
    <text evidence="1">The sequence shown here is derived from an EMBL/GenBank/DDBJ whole genome shotgun (WGS) entry which is preliminary data.</text>
</comment>
<organism evidence="1 2">
    <name type="scientific">Candidatus Nephthysia bennettiae</name>
    <dbReference type="NCBI Taxonomy" id="3127016"/>
    <lineage>
        <taxon>Bacteria</taxon>
        <taxon>Bacillati</taxon>
        <taxon>Candidatus Dormiibacterota</taxon>
        <taxon>Candidatus Dormibacteria</taxon>
        <taxon>Candidatus Dormibacterales</taxon>
        <taxon>Candidatus Dormibacteraceae</taxon>
        <taxon>Candidatus Nephthysia</taxon>
    </lineage>
</organism>
<accession>A0A934K0G7</accession>
<sequence>MQFDKQTVIDLIRDQMGSQNAEQAAQQLPDQVDHEQHADLLQQFGVNPQDLLTRFLR</sequence>
<dbReference type="Proteomes" id="UP000612893">
    <property type="component" value="Unassembled WGS sequence"/>
</dbReference>
<evidence type="ECO:0000313" key="2">
    <source>
        <dbReference type="Proteomes" id="UP000612893"/>
    </source>
</evidence>
<name>A0A934K0G7_9BACT</name>
<protein>
    <submittedName>
        <fullName evidence="1">Uncharacterized protein</fullName>
    </submittedName>
</protein>
<dbReference type="AlphaFoldDB" id="A0A934K0G7"/>
<dbReference type="RefSeq" id="WP_338202786.1">
    <property type="nucleotide sequence ID" value="NZ_JAEKNR010000146.1"/>
</dbReference>
<keyword evidence="2" id="KW-1185">Reference proteome</keyword>
<dbReference type="EMBL" id="JAEKNR010000146">
    <property type="protein sequence ID" value="MBJ7599291.1"/>
    <property type="molecule type" value="Genomic_DNA"/>
</dbReference>
<evidence type="ECO:0000313" key="1">
    <source>
        <dbReference type="EMBL" id="MBJ7599291.1"/>
    </source>
</evidence>